<dbReference type="Pfam" id="PF01343">
    <property type="entry name" value="Peptidase_S49"/>
    <property type="match status" value="1"/>
</dbReference>
<evidence type="ECO:0000256" key="2">
    <source>
        <dbReference type="ARBA" id="ARBA00022670"/>
    </source>
</evidence>
<comment type="similarity">
    <text evidence="1">Belongs to the peptidase S49 family.</text>
</comment>
<gene>
    <name evidence="6" type="ORF">S01H1_65710</name>
</gene>
<protein>
    <recommendedName>
        <fullName evidence="5">Peptidase S49 domain-containing protein</fullName>
    </recommendedName>
</protein>
<name>X0XVH4_9ZZZZ</name>
<dbReference type="AlphaFoldDB" id="X0XVH4"/>
<accession>X0XVH4</accession>
<reference evidence="6" key="1">
    <citation type="journal article" date="2014" name="Front. Microbiol.">
        <title>High frequency of phylogenetically diverse reductive dehalogenase-homologous genes in deep subseafloor sedimentary metagenomes.</title>
        <authorList>
            <person name="Kawai M."/>
            <person name="Futagami T."/>
            <person name="Toyoda A."/>
            <person name="Takaki Y."/>
            <person name="Nishi S."/>
            <person name="Hori S."/>
            <person name="Arai W."/>
            <person name="Tsubouchi T."/>
            <person name="Morono Y."/>
            <person name="Uchiyama I."/>
            <person name="Ito T."/>
            <person name="Fujiyama A."/>
            <person name="Inagaki F."/>
            <person name="Takami H."/>
        </authorList>
    </citation>
    <scope>NUCLEOTIDE SEQUENCE</scope>
    <source>
        <strain evidence="6">Expedition CK06-06</strain>
    </source>
</reference>
<keyword evidence="3" id="KW-0378">Hydrolase</keyword>
<sequence>TSEKIAYGKRADMFSTFRRLRPEERDLLKKEILWTYDHFTTKVAQGRHLTKEEVNDIGRGRVWTGQQAKEIGLVDEIGGLSKALKMAKERAGIPEEESVRLVVWPKKASLFESFFARSMAQTKLFSDKNLEKLIRTLQILEKERVLAIMPLIYATR</sequence>
<dbReference type="PANTHER" id="PTHR33209:SF1">
    <property type="entry name" value="PEPTIDASE S49 DOMAIN-CONTAINING PROTEIN"/>
    <property type="match status" value="1"/>
</dbReference>
<feature type="domain" description="Peptidase S49" evidence="5">
    <location>
        <begin position="4"/>
        <end position="92"/>
    </location>
</feature>
<evidence type="ECO:0000259" key="5">
    <source>
        <dbReference type="Pfam" id="PF01343"/>
    </source>
</evidence>
<dbReference type="InterPro" id="IPR002142">
    <property type="entry name" value="Peptidase_S49"/>
</dbReference>
<evidence type="ECO:0000256" key="4">
    <source>
        <dbReference type="ARBA" id="ARBA00022825"/>
    </source>
</evidence>
<comment type="caution">
    <text evidence="6">The sequence shown here is derived from an EMBL/GenBank/DDBJ whole genome shotgun (WGS) entry which is preliminary data.</text>
</comment>
<dbReference type="GO" id="GO:0008236">
    <property type="term" value="F:serine-type peptidase activity"/>
    <property type="evidence" value="ECO:0007669"/>
    <property type="project" value="UniProtKB-KW"/>
</dbReference>
<keyword evidence="2" id="KW-0645">Protease</keyword>
<keyword evidence="4" id="KW-0720">Serine protease</keyword>
<evidence type="ECO:0000313" key="6">
    <source>
        <dbReference type="EMBL" id="GAG39242.1"/>
    </source>
</evidence>
<dbReference type="EMBL" id="BARS01043400">
    <property type="protein sequence ID" value="GAG39242.1"/>
    <property type="molecule type" value="Genomic_DNA"/>
</dbReference>
<dbReference type="Gene3D" id="6.20.330.10">
    <property type="match status" value="1"/>
</dbReference>
<dbReference type="SUPFAM" id="SSF52096">
    <property type="entry name" value="ClpP/crotonase"/>
    <property type="match status" value="1"/>
</dbReference>
<evidence type="ECO:0000256" key="1">
    <source>
        <dbReference type="ARBA" id="ARBA00008683"/>
    </source>
</evidence>
<dbReference type="InterPro" id="IPR029045">
    <property type="entry name" value="ClpP/crotonase-like_dom_sf"/>
</dbReference>
<dbReference type="Gene3D" id="3.90.226.10">
    <property type="entry name" value="2-enoyl-CoA Hydratase, Chain A, domain 1"/>
    <property type="match status" value="1"/>
</dbReference>
<organism evidence="6">
    <name type="scientific">marine sediment metagenome</name>
    <dbReference type="NCBI Taxonomy" id="412755"/>
    <lineage>
        <taxon>unclassified sequences</taxon>
        <taxon>metagenomes</taxon>
        <taxon>ecological metagenomes</taxon>
    </lineage>
</organism>
<proteinExistence type="inferred from homology"/>
<dbReference type="GO" id="GO:0006508">
    <property type="term" value="P:proteolysis"/>
    <property type="evidence" value="ECO:0007669"/>
    <property type="project" value="UniProtKB-KW"/>
</dbReference>
<evidence type="ECO:0000256" key="3">
    <source>
        <dbReference type="ARBA" id="ARBA00022801"/>
    </source>
</evidence>
<feature type="non-terminal residue" evidence="6">
    <location>
        <position position="1"/>
    </location>
</feature>
<dbReference type="PANTHER" id="PTHR33209">
    <property type="entry name" value="PROTEASE 4"/>
    <property type="match status" value="1"/>
</dbReference>